<reference evidence="3" key="1">
    <citation type="journal article" date="2019" name="Int. J. Syst. Evol. Microbiol.">
        <title>The Global Catalogue of Microorganisms (GCM) 10K type strain sequencing project: providing services to taxonomists for standard genome sequencing and annotation.</title>
        <authorList>
            <consortium name="The Broad Institute Genomics Platform"/>
            <consortium name="The Broad Institute Genome Sequencing Center for Infectious Disease"/>
            <person name="Wu L."/>
            <person name="Ma J."/>
        </authorList>
    </citation>
    <scope>NUCLEOTIDE SEQUENCE [LARGE SCALE GENOMIC DNA]</scope>
    <source>
        <strain evidence="3">JCM 17440</strain>
    </source>
</reference>
<feature type="compositionally biased region" description="Gly residues" evidence="1">
    <location>
        <begin position="316"/>
        <end position="340"/>
    </location>
</feature>
<evidence type="ECO:0000313" key="3">
    <source>
        <dbReference type="Proteomes" id="UP001501710"/>
    </source>
</evidence>
<gene>
    <name evidence="2" type="ORF">GCM10022254_41170</name>
</gene>
<evidence type="ECO:0000256" key="1">
    <source>
        <dbReference type="SAM" id="MobiDB-lite"/>
    </source>
</evidence>
<feature type="compositionally biased region" description="Gly residues" evidence="1">
    <location>
        <begin position="236"/>
        <end position="247"/>
    </location>
</feature>
<protein>
    <submittedName>
        <fullName evidence="2">Uncharacterized protein</fullName>
    </submittedName>
</protein>
<feature type="compositionally biased region" description="Low complexity" evidence="1">
    <location>
        <begin position="248"/>
        <end position="262"/>
    </location>
</feature>
<feature type="region of interest" description="Disordered" evidence="1">
    <location>
        <begin position="316"/>
        <end position="370"/>
    </location>
</feature>
<keyword evidence="3" id="KW-1185">Reference proteome</keyword>
<sequence length="370" mass="36549">MGTNIERLAIRDGMSFGTYDVSGMSHEDVKNKLKSLKPEKVGHASTAYKDAADVLAEMSSELRNNFAKRIIKHWQGDVAQQALDQLGQVHDTSVKLSDGSHKNATLYAWYKHNVLDWYKTTGETMTDGYIHTGGDDDNARELMKRFNLRMKEAFEGHPLSIEKDLPDMQGAGRKRPGGGPGGGAGGGSGGGPGGGKIDTGSGFPGSDGAGSFPGGAGGSTGPLDPGRANSWAPGAPGDGVPGGGSSGDGSLSGTPGSDLSNFPGGGGGALPGGGAAGGGFGADPGGLGGNSAGPGAGAGFGSSGVAGPGGGVSAAGRGVGMHGGPVSGMPMGMGGGNQGGEGEERERETWLSEDEAPWGGDEDTAPPVIG</sequence>
<feature type="region of interest" description="Disordered" evidence="1">
    <location>
        <begin position="157"/>
        <end position="270"/>
    </location>
</feature>
<feature type="compositionally biased region" description="Basic and acidic residues" evidence="1">
    <location>
        <begin position="157"/>
        <end position="166"/>
    </location>
</feature>
<dbReference type="EMBL" id="BAABAS010000011">
    <property type="protein sequence ID" value="GAA4234979.1"/>
    <property type="molecule type" value="Genomic_DNA"/>
</dbReference>
<comment type="caution">
    <text evidence="2">The sequence shown here is derived from an EMBL/GenBank/DDBJ whole genome shotgun (WGS) entry which is preliminary data.</text>
</comment>
<dbReference type="RefSeq" id="WP_344898991.1">
    <property type="nucleotide sequence ID" value="NZ_BAABAS010000011.1"/>
</dbReference>
<organism evidence="2 3">
    <name type="scientific">Actinomadura meridiana</name>
    <dbReference type="NCBI Taxonomy" id="559626"/>
    <lineage>
        <taxon>Bacteria</taxon>
        <taxon>Bacillati</taxon>
        <taxon>Actinomycetota</taxon>
        <taxon>Actinomycetes</taxon>
        <taxon>Streptosporangiales</taxon>
        <taxon>Thermomonosporaceae</taxon>
        <taxon>Actinomadura</taxon>
    </lineage>
</organism>
<proteinExistence type="predicted"/>
<accession>A0ABP8C7A9</accession>
<feature type="compositionally biased region" description="Acidic residues" evidence="1">
    <location>
        <begin position="351"/>
        <end position="364"/>
    </location>
</feature>
<dbReference type="Proteomes" id="UP001501710">
    <property type="component" value="Unassembled WGS sequence"/>
</dbReference>
<name>A0ABP8C7A9_9ACTN</name>
<evidence type="ECO:0000313" key="2">
    <source>
        <dbReference type="EMBL" id="GAA4234979.1"/>
    </source>
</evidence>
<feature type="compositionally biased region" description="Gly residues" evidence="1">
    <location>
        <begin position="177"/>
        <end position="220"/>
    </location>
</feature>